<feature type="domain" description="RNA polymerase sigma-70 region 3" evidence="6">
    <location>
        <begin position="123"/>
        <end position="180"/>
    </location>
</feature>
<dbReference type="EMBL" id="VFPM01000002">
    <property type="protein sequence ID" value="TQM61977.1"/>
    <property type="molecule type" value="Genomic_DNA"/>
</dbReference>
<name>A0A543HUD8_9MICO</name>
<dbReference type="InterPro" id="IPR036388">
    <property type="entry name" value="WH-like_DNA-bd_sf"/>
</dbReference>
<dbReference type="NCBIfam" id="TIGR02937">
    <property type="entry name" value="sigma70-ECF"/>
    <property type="match status" value="1"/>
</dbReference>
<dbReference type="InterPro" id="IPR007630">
    <property type="entry name" value="RNA_pol_sigma70_r4"/>
</dbReference>
<keyword evidence="2" id="KW-0731">Sigma factor</keyword>
<keyword evidence="1" id="KW-0805">Transcription regulation</keyword>
<dbReference type="InterPro" id="IPR014284">
    <property type="entry name" value="RNA_pol_sigma-70_dom"/>
</dbReference>
<proteinExistence type="predicted"/>
<dbReference type="Pfam" id="PF04539">
    <property type="entry name" value="Sigma70_r3"/>
    <property type="match status" value="1"/>
</dbReference>
<dbReference type="Pfam" id="PF04542">
    <property type="entry name" value="Sigma70_r2"/>
    <property type="match status" value="1"/>
</dbReference>
<dbReference type="GO" id="GO:0006352">
    <property type="term" value="P:DNA-templated transcription initiation"/>
    <property type="evidence" value="ECO:0007669"/>
    <property type="project" value="InterPro"/>
</dbReference>
<reference evidence="9 10" key="1">
    <citation type="submission" date="2019-06" db="EMBL/GenBank/DDBJ databases">
        <title>Genome sequencing of plant associated microbes to promote plant fitness in Sorghum bicolor and Oryza sativa.</title>
        <authorList>
            <person name="Coleman-Derr D."/>
        </authorList>
    </citation>
    <scope>NUCLEOTIDE SEQUENCE [LARGE SCALE GENOMIC DNA]</scope>
    <source>
        <strain evidence="9 10">KV-663</strain>
    </source>
</reference>
<dbReference type="Gene3D" id="1.10.10.10">
    <property type="entry name" value="Winged helix-like DNA-binding domain superfamily/Winged helix DNA-binding domain"/>
    <property type="match status" value="2"/>
</dbReference>
<dbReference type="Proteomes" id="UP000316747">
    <property type="component" value="Unassembled WGS sequence"/>
</dbReference>
<organism evidence="9 10">
    <name type="scientific">Humibacillus xanthopallidus</name>
    <dbReference type="NCBI Taxonomy" id="412689"/>
    <lineage>
        <taxon>Bacteria</taxon>
        <taxon>Bacillati</taxon>
        <taxon>Actinomycetota</taxon>
        <taxon>Actinomycetes</taxon>
        <taxon>Micrococcales</taxon>
        <taxon>Intrasporangiaceae</taxon>
        <taxon>Humibacillus</taxon>
    </lineage>
</organism>
<sequence length="267" mass="30196">MSRGTHSDRNSYDDRDRESDRLFHQLSSGPDEPTRTRARDELVRLYLPLCTAMAQRYNGRGVEHDDLVQVARLGLVKAMSRYRPGRGRSFAAYAVPTISGELKRHFRDRGWMVRPPRRVQELRANVSTHRAELEQHLGRTATDPELADALGLAVDEVRELARATSCFRPTSIDTPLDSEGPREPAAGLAYDDPAFELVEDRVCLAGLLAGIDQRSRQMLSLRFVDGLTQREIGERLGMTQMQVCRWLNRVLRQLRSEVTAEGSPRSA</sequence>
<evidence type="ECO:0000256" key="3">
    <source>
        <dbReference type="ARBA" id="ARBA00023125"/>
    </source>
</evidence>
<evidence type="ECO:0000313" key="9">
    <source>
        <dbReference type="EMBL" id="TQM61977.1"/>
    </source>
</evidence>
<dbReference type="GO" id="GO:0016987">
    <property type="term" value="F:sigma factor activity"/>
    <property type="evidence" value="ECO:0007669"/>
    <property type="project" value="UniProtKB-KW"/>
</dbReference>
<dbReference type="InterPro" id="IPR007627">
    <property type="entry name" value="RNA_pol_sigma70_r2"/>
</dbReference>
<dbReference type="InterPro" id="IPR013324">
    <property type="entry name" value="RNA_pol_sigma_r3/r4-like"/>
</dbReference>
<dbReference type="InterPro" id="IPR013325">
    <property type="entry name" value="RNA_pol_sigma_r2"/>
</dbReference>
<comment type="caution">
    <text evidence="9">The sequence shown here is derived from an EMBL/GenBank/DDBJ whole genome shotgun (WGS) entry which is preliminary data.</text>
</comment>
<keyword evidence="4" id="KW-0804">Transcription</keyword>
<evidence type="ECO:0000256" key="1">
    <source>
        <dbReference type="ARBA" id="ARBA00023015"/>
    </source>
</evidence>
<feature type="domain" description="RNA polymerase sigma-70 region 4" evidence="8">
    <location>
        <begin position="207"/>
        <end position="255"/>
    </location>
</feature>
<dbReference type="GO" id="GO:0003677">
    <property type="term" value="F:DNA binding"/>
    <property type="evidence" value="ECO:0007669"/>
    <property type="project" value="UniProtKB-KW"/>
</dbReference>
<gene>
    <name evidence="9" type="ORF">FBY41_1999</name>
</gene>
<dbReference type="CDD" id="cd06171">
    <property type="entry name" value="Sigma70_r4"/>
    <property type="match status" value="1"/>
</dbReference>
<keyword evidence="10" id="KW-1185">Reference proteome</keyword>
<dbReference type="InterPro" id="IPR007624">
    <property type="entry name" value="RNA_pol_sigma70_r3"/>
</dbReference>
<evidence type="ECO:0000259" key="6">
    <source>
        <dbReference type="Pfam" id="PF04539"/>
    </source>
</evidence>
<evidence type="ECO:0000259" key="7">
    <source>
        <dbReference type="Pfam" id="PF04542"/>
    </source>
</evidence>
<keyword evidence="3" id="KW-0238">DNA-binding</keyword>
<dbReference type="Gene3D" id="1.20.120.1810">
    <property type="match status" value="1"/>
</dbReference>
<dbReference type="PANTHER" id="PTHR30385:SF4">
    <property type="entry name" value="RNA POLYMERASE SIGMA-E FACTOR"/>
    <property type="match status" value="1"/>
</dbReference>
<feature type="region of interest" description="Disordered" evidence="5">
    <location>
        <begin position="1"/>
        <end position="37"/>
    </location>
</feature>
<dbReference type="SUPFAM" id="SSF88946">
    <property type="entry name" value="Sigma2 domain of RNA polymerase sigma factors"/>
    <property type="match status" value="1"/>
</dbReference>
<dbReference type="SUPFAM" id="SSF88659">
    <property type="entry name" value="Sigma3 and sigma4 domains of RNA polymerase sigma factors"/>
    <property type="match status" value="2"/>
</dbReference>
<evidence type="ECO:0000256" key="5">
    <source>
        <dbReference type="SAM" id="MobiDB-lite"/>
    </source>
</evidence>
<feature type="compositionally biased region" description="Basic and acidic residues" evidence="5">
    <location>
        <begin position="1"/>
        <end position="23"/>
    </location>
</feature>
<evidence type="ECO:0000256" key="4">
    <source>
        <dbReference type="ARBA" id="ARBA00023163"/>
    </source>
</evidence>
<dbReference type="Pfam" id="PF04545">
    <property type="entry name" value="Sigma70_r4"/>
    <property type="match status" value="1"/>
</dbReference>
<protein>
    <submittedName>
        <fullName evidence="9">RNA polymerase sigma-B factor</fullName>
    </submittedName>
</protein>
<dbReference type="InterPro" id="IPR000943">
    <property type="entry name" value="RNA_pol_sigma70"/>
</dbReference>
<dbReference type="AlphaFoldDB" id="A0A543HUD8"/>
<feature type="domain" description="RNA polymerase sigma-70 region 2" evidence="7">
    <location>
        <begin position="42"/>
        <end position="111"/>
    </location>
</feature>
<evidence type="ECO:0000259" key="8">
    <source>
        <dbReference type="Pfam" id="PF04545"/>
    </source>
</evidence>
<dbReference type="PANTHER" id="PTHR30385">
    <property type="entry name" value="SIGMA FACTOR F FLAGELLAR"/>
    <property type="match status" value="1"/>
</dbReference>
<evidence type="ECO:0000313" key="10">
    <source>
        <dbReference type="Proteomes" id="UP000316747"/>
    </source>
</evidence>
<evidence type="ECO:0000256" key="2">
    <source>
        <dbReference type="ARBA" id="ARBA00023082"/>
    </source>
</evidence>
<accession>A0A543HUD8</accession>
<dbReference type="PRINTS" id="PR00046">
    <property type="entry name" value="SIGMA70FCT"/>
</dbReference>